<evidence type="ECO:0000256" key="5">
    <source>
        <dbReference type="ARBA" id="ARBA00022840"/>
    </source>
</evidence>
<dbReference type="InterPro" id="IPR014729">
    <property type="entry name" value="Rossmann-like_a/b/a_fold"/>
</dbReference>
<feature type="binding site" evidence="7">
    <location>
        <position position="187"/>
    </location>
    <ligand>
        <name>L-glutamine</name>
        <dbReference type="ChEBI" id="CHEBI:58359"/>
    </ligand>
</feature>
<evidence type="ECO:0000259" key="10">
    <source>
        <dbReference type="PROSITE" id="PS50263"/>
    </source>
</evidence>
<keyword evidence="3 7" id="KW-0436">Ligase</keyword>
<dbReference type="GO" id="GO:0005737">
    <property type="term" value="C:cytoplasm"/>
    <property type="evidence" value="ECO:0007669"/>
    <property type="project" value="InterPro"/>
</dbReference>
<dbReference type="NCBIfam" id="NF010588">
    <property type="entry name" value="PRK13981.1"/>
    <property type="match status" value="1"/>
</dbReference>
<dbReference type="Gene3D" id="3.40.50.620">
    <property type="entry name" value="HUPs"/>
    <property type="match status" value="1"/>
</dbReference>
<dbReference type="AlphaFoldDB" id="A0A7C4VZL7"/>
<protein>
    <recommendedName>
        <fullName evidence="7 8">Glutamine-dependent NAD(+) synthetase</fullName>
        <ecNumber evidence="7 8">6.3.5.1</ecNumber>
    </recommendedName>
    <alternativeName>
        <fullName evidence="7 8">NAD(+) synthase [glutamine-hydrolyzing]</fullName>
    </alternativeName>
</protein>
<evidence type="ECO:0000256" key="6">
    <source>
        <dbReference type="ARBA" id="ARBA00023027"/>
    </source>
</evidence>
<feature type="active site" description="Nucleophile; for glutaminase activity" evidence="7">
    <location>
        <position position="151"/>
    </location>
</feature>
<dbReference type="Gene3D" id="3.60.110.10">
    <property type="entry name" value="Carbon-nitrogen hydrolase"/>
    <property type="match status" value="1"/>
</dbReference>
<keyword evidence="5 7" id="KW-0067">ATP-binding</keyword>
<evidence type="ECO:0000256" key="4">
    <source>
        <dbReference type="ARBA" id="ARBA00022741"/>
    </source>
</evidence>
<dbReference type="EC" id="6.3.5.1" evidence="7 8"/>
<feature type="active site" description="Proton acceptor; for glutaminase activity" evidence="7">
    <location>
        <position position="41"/>
    </location>
</feature>
<feature type="binding site" evidence="7">
    <location>
        <position position="193"/>
    </location>
    <ligand>
        <name>L-glutamine</name>
        <dbReference type="ChEBI" id="CHEBI:58359"/>
    </ligand>
</feature>
<comment type="function">
    <text evidence="7">Catalyzes the ATP-dependent amidation of deamido-NAD to form NAD. Uses L-glutamine as a nitrogen source.</text>
</comment>
<dbReference type="InterPro" id="IPR003010">
    <property type="entry name" value="C-N_Hydrolase"/>
</dbReference>
<dbReference type="PANTHER" id="PTHR23090:SF9">
    <property type="entry name" value="GLUTAMINE-DEPENDENT NAD(+) SYNTHETASE"/>
    <property type="match status" value="1"/>
</dbReference>
<accession>A0A7C4VZL7</accession>
<evidence type="ECO:0000256" key="2">
    <source>
        <dbReference type="ARBA" id="ARBA00007145"/>
    </source>
</evidence>
<comment type="similarity">
    <text evidence="9">Belongs to the NAD synthetase family.</text>
</comment>
<comment type="pathway">
    <text evidence="1 7 8">Cofactor biosynthesis; NAD(+) biosynthesis; NAD(+) from deamido-NAD(+) (L-Gln route): step 1/1.</text>
</comment>
<feature type="active site" description="For glutaminase activity" evidence="7">
    <location>
        <position position="115"/>
    </location>
</feature>
<feature type="binding site" evidence="7">
    <location>
        <position position="520"/>
    </location>
    <ligand>
        <name>deamido-NAD(+)</name>
        <dbReference type="ChEBI" id="CHEBI:58437"/>
        <note>ligand shared between two neighboring subunits</note>
    </ligand>
</feature>
<dbReference type="UniPathway" id="UPA00253">
    <property type="reaction ID" value="UER00334"/>
</dbReference>
<feature type="binding site" evidence="7">
    <location>
        <position position="380"/>
    </location>
    <ligand>
        <name>deamido-NAD(+)</name>
        <dbReference type="ChEBI" id="CHEBI:58437"/>
        <note>ligand shared between two neighboring subunits</note>
    </ligand>
</feature>
<dbReference type="FunFam" id="3.40.50.620:FF:000106">
    <property type="entry name" value="Glutamine-dependent NAD(+) synthetase"/>
    <property type="match status" value="1"/>
</dbReference>
<sequence>MKITLAQLNPTIGDFKGNLAKIKKSLLAAKKANSDLIIFPELFVTGYPARDLLEKEEFIEAAKATTLKVAQLSQEYPKIGIILGNITENPKKLGARLYNSAIFIFQGKIIFIQHKSCLPKTDVFDEPRYFEPSPDVKVFPFKGERLGISICADVWAGTPWAKREYEVFPIKELAKKRATIFINLSASPFYVGKEKIRYQVLRYQAKKYKTPIVYVNQVGGNDELIFDGRSMVLNEKGELVDILPAFKESIKTVDTSKFNRTISFTSQEEIADIHDALILGLRDYMRKCGFKKAIIGLSGGIDSSVTCSLAVKALGKENVLGVSMPSPFSSKSSVSDAKKLAKNLGIKLIKIPINDIYQSYLNSLKKYLGKKKKVTVVEENIQARIRGNILMALSNKIKDSIVISTGDKSELAVGYCTLYGDMSGGISLISDVPKNKVYKLAEYINRKKEIIPEEILKKPPSPELRPNQLTEKDLIPYKILDPIMEYYIEEKLSIREIIKKGFRPKDVKWVIKKIDRNEFKRRQAAPGFKVTSKAFGIGRRMPIAAKYDFNIKDFSKILKRK</sequence>
<dbReference type="InterPro" id="IPR003694">
    <property type="entry name" value="NAD_synthase"/>
</dbReference>
<dbReference type="PANTHER" id="PTHR23090">
    <property type="entry name" value="NH 3 /GLUTAMINE-DEPENDENT NAD + SYNTHETASE"/>
    <property type="match status" value="1"/>
</dbReference>
<dbReference type="GO" id="GO:0003952">
    <property type="term" value="F:NAD+ synthase (glutamine-hydrolyzing) activity"/>
    <property type="evidence" value="ECO:0007669"/>
    <property type="project" value="UniProtKB-UniRule"/>
</dbReference>
<dbReference type="PIRSF" id="PIRSF006630">
    <property type="entry name" value="NADS_GAT"/>
    <property type="match status" value="1"/>
</dbReference>
<comment type="caution">
    <text evidence="12">The sequence shown here is derived from an EMBL/GenBank/DDBJ whole genome shotgun (WGS) entry which is preliminary data.</text>
</comment>
<dbReference type="SUPFAM" id="SSF56317">
    <property type="entry name" value="Carbon-nitrogen hydrolase"/>
    <property type="match status" value="1"/>
</dbReference>
<dbReference type="GO" id="GO:0004359">
    <property type="term" value="F:glutaminase activity"/>
    <property type="evidence" value="ECO:0007669"/>
    <property type="project" value="InterPro"/>
</dbReference>
<dbReference type="EMBL" id="DSZH01000062">
    <property type="protein sequence ID" value="HGU47188.1"/>
    <property type="molecule type" value="Genomic_DNA"/>
</dbReference>
<evidence type="ECO:0000256" key="9">
    <source>
        <dbReference type="RuleBase" id="RU003811"/>
    </source>
</evidence>
<dbReference type="InterPro" id="IPR022310">
    <property type="entry name" value="NAD/GMP_synthase"/>
</dbReference>
<dbReference type="Pfam" id="PF02540">
    <property type="entry name" value="NAD_synthase"/>
    <property type="match status" value="1"/>
</dbReference>
<comment type="catalytic activity">
    <reaction evidence="7 8">
        <text>deamido-NAD(+) + L-glutamine + ATP + H2O = L-glutamate + AMP + diphosphate + NAD(+) + H(+)</text>
        <dbReference type="Rhea" id="RHEA:24384"/>
        <dbReference type="ChEBI" id="CHEBI:15377"/>
        <dbReference type="ChEBI" id="CHEBI:15378"/>
        <dbReference type="ChEBI" id="CHEBI:29985"/>
        <dbReference type="ChEBI" id="CHEBI:30616"/>
        <dbReference type="ChEBI" id="CHEBI:33019"/>
        <dbReference type="ChEBI" id="CHEBI:57540"/>
        <dbReference type="ChEBI" id="CHEBI:58359"/>
        <dbReference type="ChEBI" id="CHEBI:58437"/>
        <dbReference type="ChEBI" id="CHEBI:456215"/>
        <dbReference type="EC" id="6.3.5.1"/>
    </reaction>
</comment>
<evidence type="ECO:0000256" key="8">
    <source>
        <dbReference type="PIRNR" id="PIRNR006630"/>
    </source>
</evidence>
<comment type="similarity">
    <text evidence="2 7 8">In the C-terminal section; belongs to the NAD synthetase family.</text>
</comment>
<feature type="domain" description="CN hydrolase" evidence="10">
    <location>
        <begin position="1"/>
        <end position="257"/>
    </location>
</feature>
<name>A0A7C4VZL7_UNCW3</name>
<dbReference type="InterPro" id="IPR014445">
    <property type="entry name" value="Gln-dep_NAD_synthase"/>
</dbReference>
<evidence type="ECO:0000256" key="7">
    <source>
        <dbReference type="HAMAP-Rule" id="MF_02090"/>
    </source>
</evidence>
<keyword evidence="4 7" id="KW-0547">Nucleotide-binding</keyword>
<evidence type="ECO:0000256" key="3">
    <source>
        <dbReference type="ARBA" id="ARBA00022598"/>
    </source>
</evidence>
<reference evidence="12" key="1">
    <citation type="journal article" date="2020" name="mSystems">
        <title>Genome- and Community-Level Interaction Insights into Carbon Utilization and Element Cycling Functions of Hydrothermarchaeota in Hydrothermal Sediment.</title>
        <authorList>
            <person name="Zhou Z."/>
            <person name="Liu Y."/>
            <person name="Xu W."/>
            <person name="Pan J."/>
            <person name="Luo Z.H."/>
            <person name="Li M."/>
        </authorList>
    </citation>
    <scope>NUCLEOTIDE SEQUENCE [LARGE SCALE GENOMIC DNA]</scope>
    <source>
        <strain evidence="12">SpSt-594</strain>
        <strain evidence="11">SpSt-655</strain>
    </source>
</reference>
<dbReference type="NCBIfam" id="TIGR00552">
    <property type="entry name" value="nadE"/>
    <property type="match status" value="1"/>
</dbReference>
<dbReference type="EMBL" id="DTBX01000105">
    <property type="protein sequence ID" value="HGQ55408.1"/>
    <property type="molecule type" value="Genomic_DNA"/>
</dbReference>
<keyword evidence="6 7" id="KW-0520">NAD</keyword>
<dbReference type="Pfam" id="PF00795">
    <property type="entry name" value="CN_hydrolase"/>
    <property type="match status" value="1"/>
</dbReference>
<proteinExistence type="inferred from homology"/>
<dbReference type="SUPFAM" id="SSF52402">
    <property type="entry name" value="Adenine nucleotide alpha hydrolases-like"/>
    <property type="match status" value="1"/>
</dbReference>
<feature type="binding site" evidence="7">
    <location>
        <begin position="296"/>
        <end position="303"/>
    </location>
    <ligand>
        <name>ATP</name>
        <dbReference type="ChEBI" id="CHEBI:30616"/>
    </ligand>
</feature>
<organism evidence="12">
    <name type="scientific">candidate division WOR-3 bacterium</name>
    <dbReference type="NCBI Taxonomy" id="2052148"/>
    <lineage>
        <taxon>Bacteria</taxon>
        <taxon>Bacteria division WOR-3</taxon>
    </lineage>
</organism>
<evidence type="ECO:0000256" key="1">
    <source>
        <dbReference type="ARBA" id="ARBA00005188"/>
    </source>
</evidence>
<dbReference type="HAMAP" id="MF_02090">
    <property type="entry name" value="NadE_glutamine_dep"/>
    <property type="match status" value="1"/>
</dbReference>
<dbReference type="CDD" id="cd07570">
    <property type="entry name" value="GAT_Gln-NAD-synth"/>
    <property type="match status" value="1"/>
</dbReference>
<dbReference type="PROSITE" id="PS50263">
    <property type="entry name" value="CN_HYDROLASE"/>
    <property type="match status" value="1"/>
</dbReference>
<dbReference type="GO" id="GO:0009435">
    <property type="term" value="P:NAD+ biosynthetic process"/>
    <property type="evidence" value="ECO:0007669"/>
    <property type="project" value="UniProtKB-UniRule"/>
</dbReference>
<feature type="binding site" evidence="7">
    <location>
        <position position="410"/>
    </location>
    <ligand>
        <name>deamido-NAD(+)</name>
        <dbReference type="ChEBI" id="CHEBI:58437"/>
        <note>ligand shared between two neighboring subunits</note>
    </ligand>
</feature>
<feature type="binding site" evidence="7">
    <location>
        <position position="405"/>
    </location>
    <ligand>
        <name>ATP</name>
        <dbReference type="ChEBI" id="CHEBI:30616"/>
    </ligand>
</feature>
<dbReference type="GO" id="GO:0008795">
    <property type="term" value="F:NAD+ synthase activity"/>
    <property type="evidence" value="ECO:0007669"/>
    <property type="project" value="UniProtKB-UniRule"/>
</dbReference>
<dbReference type="InterPro" id="IPR036526">
    <property type="entry name" value="C-N_Hydrolase_sf"/>
</dbReference>
<evidence type="ECO:0000313" key="11">
    <source>
        <dbReference type="EMBL" id="HGQ55408.1"/>
    </source>
</evidence>
<gene>
    <name evidence="7" type="primary">nadE</name>
    <name evidence="12" type="ORF">ENT60_01305</name>
    <name evidence="11" type="ORF">ENU28_02955</name>
</gene>
<comment type="caution">
    <text evidence="7">Lacks conserved residue(s) required for the propagation of feature annotation.</text>
</comment>
<dbReference type="CDD" id="cd00553">
    <property type="entry name" value="NAD_synthase"/>
    <property type="match status" value="1"/>
</dbReference>
<evidence type="ECO:0000313" key="12">
    <source>
        <dbReference type="EMBL" id="HGU47188.1"/>
    </source>
</evidence>
<dbReference type="GO" id="GO:0005524">
    <property type="term" value="F:ATP binding"/>
    <property type="evidence" value="ECO:0007669"/>
    <property type="project" value="UniProtKB-UniRule"/>
</dbReference>